<proteinExistence type="predicted"/>
<dbReference type="Pfam" id="PF20163">
    <property type="entry name" value="DUF6536"/>
    <property type="match status" value="1"/>
</dbReference>
<keyword evidence="1" id="KW-1133">Transmembrane helix</keyword>
<protein>
    <recommendedName>
        <fullName evidence="2">DUF6536 domain-containing protein</fullName>
    </recommendedName>
</protein>
<name>A0A8H6MSG9_9PEZI</name>
<keyword evidence="1" id="KW-0812">Transmembrane</keyword>
<organism evidence="3 4">
    <name type="scientific">Colletotrichum sojae</name>
    <dbReference type="NCBI Taxonomy" id="2175907"/>
    <lineage>
        <taxon>Eukaryota</taxon>
        <taxon>Fungi</taxon>
        <taxon>Dikarya</taxon>
        <taxon>Ascomycota</taxon>
        <taxon>Pezizomycotina</taxon>
        <taxon>Sordariomycetes</taxon>
        <taxon>Hypocreomycetidae</taxon>
        <taxon>Glomerellales</taxon>
        <taxon>Glomerellaceae</taxon>
        <taxon>Colletotrichum</taxon>
        <taxon>Colletotrichum orchidearum species complex</taxon>
    </lineage>
</organism>
<comment type="caution">
    <text evidence="3">The sequence shown here is derived from an EMBL/GenBank/DDBJ whole genome shotgun (WGS) entry which is preliminary data.</text>
</comment>
<dbReference type="AlphaFoldDB" id="A0A8H6MSG9"/>
<accession>A0A8H6MSG9</accession>
<dbReference type="InterPro" id="IPR046623">
    <property type="entry name" value="DUF6536"/>
</dbReference>
<dbReference type="PANTHER" id="PTHR35395">
    <property type="entry name" value="DUF6536 DOMAIN-CONTAINING PROTEIN"/>
    <property type="match status" value="1"/>
</dbReference>
<dbReference type="EMBL" id="WIGN01000136">
    <property type="protein sequence ID" value="KAF6807497.1"/>
    <property type="molecule type" value="Genomic_DNA"/>
</dbReference>
<keyword evidence="4" id="KW-1185">Reference proteome</keyword>
<sequence>MTLLAKIKGLLPRARWRRSVLAFAAAAFLAFLLNLSFILWATANTTIRDGIGTISDHSCASSKAWNTSIHLVINIISTTLFSGSNYCMQCLMAPTRSEIDRAHAEKRWLDVGVPSVRNLRRMPMRRKLLWLLLSGSSFPLHLLYEKNFTYCFWCLATSDGDEQYSLTPELEVMHAAFRNGELESLTVADCIKAYETPFQSSRGNLLLVWPTPNLAVHLDSGGKFYTSDGMGGDVRWMCGTNTSRSFCIEVLPGTLHDWKVDNKTMQGCQSQRTDEHCKLLFSSLLCWIVTFVNLLKGCLMLLVAFASGERPFLTVGDAVASFLEDADEHTRSMSLKSKEVFGINNWNTAPREFEGKPSRKLAWASLSTGAVCVLLLGLAIYGCIGLLHYGSTSLEGVSIWGLGLGALRGSTILETSFMGRRTQNLLPNVVLANTPQVIASVAYYLYNSLFTSISISTEWDKFSSEPKGLRVSSRPRQHQRETYFLKLPYRYSLLLAAFSACVHWLISQSLFLVSLELWTTTTSPELSTVANGEGLISCGWSPIGVLCVSAAIILLFTFLLVVGMRRLWFGVIPVAGSCSAAISAACHPGVADNMDEADAWTKPVRWGVVSDPDASPGHCSFSSGPVGDPVVGRMYA</sequence>
<reference evidence="3 4" key="1">
    <citation type="journal article" date="2020" name="Phytopathology">
        <title>Genome Sequence Resources of Colletotrichum truncatum, C. plurivorum, C. musicola, and C. sojae: Four Species Pathogenic to Soybean (Glycine max).</title>
        <authorList>
            <person name="Rogerio F."/>
            <person name="Boufleur T.R."/>
            <person name="Ciampi-Guillardi M."/>
            <person name="Sukno S.A."/>
            <person name="Thon M.R."/>
            <person name="Massola Junior N.S."/>
            <person name="Baroncelli R."/>
        </authorList>
    </citation>
    <scope>NUCLEOTIDE SEQUENCE [LARGE SCALE GENOMIC DNA]</scope>
    <source>
        <strain evidence="3 4">LFN0009</strain>
    </source>
</reference>
<feature type="transmembrane region" description="Helical" evidence="1">
    <location>
        <begin position="539"/>
        <end position="562"/>
    </location>
</feature>
<gene>
    <name evidence="3" type="ORF">CSOJ01_08150</name>
</gene>
<dbReference type="PANTHER" id="PTHR35395:SF1">
    <property type="entry name" value="DUF6536 DOMAIN-CONTAINING PROTEIN"/>
    <property type="match status" value="1"/>
</dbReference>
<evidence type="ECO:0000313" key="4">
    <source>
        <dbReference type="Proteomes" id="UP000652219"/>
    </source>
</evidence>
<evidence type="ECO:0000259" key="2">
    <source>
        <dbReference type="Pfam" id="PF20163"/>
    </source>
</evidence>
<feature type="transmembrane region" description="Helical" evidence="1">
    <location>
        <begin position="279"/>
        <end position="305"/>
    </location>
</feature>
<feature type="transmembrane region" description="Helical" evidence="1">
    <location>
        <begin position="493"/>
        <end position="519"/>
    </location>
</feature>
<keyword evidence="1" id="KW-0472">Membrane</keyword>
<feature type="transmembrane region" description="Helical" evidence="1">
    <location>
        <begin position="20"/>
        <end position="41"/>
    </location>
</feature>
<feature type="domain" description="DUF6536" evidence="2">
    <location>
        <begin position="16"/>
        <end position="145"/>
    </location>
</feature>
<evidence type="ECO:0000313" key="3">
    <source>
        <dbReference type="EMBL" id="KAF6807497.1"/>
    </source>
</evidence>
<feature type="transmembrane region" description="Helical" evidence="1">
    <location>
        <begin position="361"/>
        <end position="387"/>
    </location>
</feature>
<dbReference type="Proteomes" id="UP000652219">
    <property type="component" value="Unassembled WGS sequence"/>
</dbReference>
<evidence type="ECO:0000256" key="1">
    <source>
        <dbReference type="SAM" id="Phobius"/>
    </source>
</evidence>